<proteinExistence type="predicted"/>
<evidence type="ECO:0000256" key="1">
    <source>
        <dbReference type="SAM" id="Phobius"/>
    </source>
</evidence>
<dbReference type="Proteomes" id="UP000324800">
    <property type="component" value="Unassembled WGS sequence"/>
</dbReference>
<name>A0A5J4WB28_9EUKA</name>
<reference evidence="2 3" key="1">
    <citation type="submission" date="2019-03" db="EMBL/GenBank/DDBJ databases">
        <title>Single cell metagenomics reveals metabolic interactions within the superorganism composed of flagellate Streblomastix strix and complex community of Bacteroidetes bacteria on its surface.</title>
        <authorList>
            <person name="Treitli S.C."/>
            <person name="Kolisko M."/>
            <person name="Husnik F."/>
            <person name="Keeling P."/>
            <person name="Hampl V."/>
        </authorList>
    </citation>
    <scope>NUCLEOTIDE SEQUENCE [LARGE SCALE GENOMIC DNA]</scope>
    <source>
        <strain evidence="2">ST1C</strain>
    </source>
</reference>
<feature type="transmembrane region" description="Helical" evidence="1">
    <location>
        <begin position="72"/>
        <end position="90"/>
    </location>
</feature>
<organism evidence="2 3">
    <name type="scientific">Streblomastix strix</name>
    <dbReference type="NCBI Taxonomy" id="222440"/>
    <lineage>
        <taxon>Eukaryota</taxon>
        <taxon>Metamonada</taxon>
        <taxon>Preaxostyla</taxon>
        <taxon>Oxymonadida</taxon>
        <taxon>Streblomastigidae</taxon>
        <taxon>Streblomastix</taxon>
    </lineage>
</organism>
<keyword evidence="1" id="KW-0812">Transmembrane</keyword>
<evidence type="ECO:0000313" key="2">
    <source>
        <dbReference type="EMBL" id="KAA6392138.1"/>
    </source>
</evidence>
<keyword evidence="1" id="KW-0472">Membrane</keyword>
<gene>
    <name evidence="2" type="ORF">EZS28_012333</name>
</gene>
<evidence type="ECO:0000313" key="3">
    <source>
        <dbReference type="Proteomes" id="UP000324800"/>
    </source>
</evidence>
<dbReference type="AlphaFoldDB" id="A0A5J4WB28"/>
<keyword evidence="1" id="KW-1133">Transmembrane helix</keyword>
<sequence length="130" mass="15365">MKKNPFKDLFDTVLYISYGFNFPSDKQNAETPRAPKRNEDKSRMPRVFYEYKVSDWITPPNIAEFCFPEKTIIFSFLQMLFISALLMVPMYDDMDFAFVFTLSQTLVQIKQIYQPLKRLSSQQHTIGLIL</sequence>
<comment type="caution">
    <text evidence="2">The sequence shown here is derived from an EMBL/GenBank/DDBJ whole genome shotgun (WGS) entry which is preliminary data.</text>
</comment>
<protein>
    <submittedName>
        <fullName evidence="2">Uncharacterized protein</fullName>
    </submittedName>
</protein>
<dbReference type="EMBL" id="SNRW01002646">
    <property type="protein sequence ID" value="KAA6392138.1"/>
    <property type="molecule type" value="Genomic_DNA"/>
</dbReference>
<accession>A0A5J4WB28</accession>